<evidence type="ECO:0000256" key="1">
    <source>
        <dbReference type="ARBA" id="ARBA00004370"/>
    </source>
</evidence>
<proteinExistence type="predicted"/>
<evidence type="ECO:0000313" key="9">
    <source>
        <dbReference type="Proteomes" id="UP000321039"/>
    </source>
</evidence>
<dbReference type="InterPro" id="IPR043128">
    <property type="entry name" value="Rev_trsase/Diguanyl_cyclase"/>
</dbReference>
<dbReference type="NCBIfam" id="TIGR00254">
    <property type="entry name" value="GGDEF"/>
    <property type="match status" value="1"/>
</dbReference>
<sequence length="460" mass="50440">MATTLSRRNKAGIAAGIVALLGFGIYVEEVFVQLFRERAESLEREQTRQSVALSRARLEAELFRNTYLSDTLASFITMDPDLTASEWEAVAEKLFQKSDTLRNIGIAPGDVIAQIYPYEGNEKALGFDYRTAPEQMRSVRLAREMGSVYIAGPVALVQGGSALIARFPIFRDYPNTRDYWGTVSAVMNFDALLDNAGLNDLQGASIALSRAGDGEHIASGEPTVIYGDPAVAQNADIQLPVNTPSGAWQLSARFDSLTTPSLQRAIAIIRTIALLVLTLIIASILLLLRAYHLSRQAALIDELTQVPNRRFIMGQLHRLVSGGSRPARFAVLLIDLNRFKEVNDTLGHEAGDALLVHVANALQRAVRAGDSVARLGGDEFIAVLHRVSEKQQAEAVIEKIRTSVESNTLVWHEDEITPSISIGYSLCHGQDTSVKELLAKADESMYRAKAARLDVISPWR</sequence>
<dbReference type="InterPro" id="IPR052163">
    <property type="entry name" value="DGC-Regulatory_Protein"/>
</dbReference>
<dbReference type="InterPro" id="IPR006189">
    <property type="entry name" value="CHASE_dom"/>
</dbReference>
<organism evidence="8 9">
    <name type="scientific">Parahaliea maris</name>
    <dbReference type="NCBI Taxonomy" id="2716870"/>
    <lineage>
        <taxon>Bacteria</taxon>
        <taxon>Pseudomonadati</taxon>
        <taxon>Pseudomonadota</taxon>
        <taxon>Gammaproteobacteria</taxon>
        <taxon>Cellvibrionales</taxon>
        <taxon>Halieaceae</taxon>
        <taxon>Parahaliea</taxon>
    </lineage>
</organism>
<dbReference type="GO" id="GO:0016020">
    <property type="term" value="C:membrane"/>
    <property type="evidence" value="ECO:0007669"/>
    <property type="project" value="UniProtKB-SubCell"/>
</dbReference>
<dbReference type="AlphaFoldDB" id="A0A5C9A438"/>
<feature type="domain" description="GGDEF" evidence="7">
    <location>
        <begin position="327"/>
        <end position="460"/>
    </location>
</feature>
<evidence type="ECO:0000256" key="4">
    <source>
        <dbReference type="ARBA" id="ARBA00023136"/>
    </source>
</evidence>
<reference evidence="8 9" key="1">
    <citation type="submission" date="2019-08" db="EMBL/GenBank/DDBJ databases">
        <title>Parahaliea maris sp. nov., isolated from the surface seawater.</title>
        <authorList>
            <person name="Liu Y."/>
        </authorList>
    </citation>
    <scope>NUCLEOTIDE SEQUENCE [LARGE SCALE GENOMIC DNA]</scope>
    <source>
        <strain evidence="8 9">HSLHS9</strain>
    </source>
</reference>
<dbReference type="EMBL" id="VRZA01000002">
    <property type="protein sequence ID" value="TXS95643.1"/>
    <property type="molecule type" value="Genomic_DNA"/>
</dbReference>
<evidence type="ECO:0000256" key="5">
    <source>
        <dbReference type="SAM" id="Phobius"/>
    </source>
</evidence>
<dbReference type="Pfam" id="PF00990">
    <property type="entry name" value="GGDEF"/>
    <property type="match status" value="1"/>
</dbReference>
<evidence type="ECO:0000259" key="6">
    <source>
        <dbReference type="PROSITE" id="PS50839"/>
    </source>
</evidence>
<gene>
    <name evidence="8" type="ORF">FV139_07150</name>
</gene>
<keyword evidence="9" id="KW-1185">Reference proteome</keyword>
<dbReference type="GO" id="GO:0007165">
    <property type="term" value="P:signal transduction"/>
    <property type="evidence" value="ECO:0007669"/>
    <property type="project" value="UniProtKB-ARBA"/>
</dbReference>
<evidence type="ECO:0000256" key="3">
    <source>
        <dbReference type="ARBA" id="ARBA00022989"/>
    </source>
</evidence>
<protein>
    <submittedName>
        <fullName evidence="8">Sensor domain-containing diguanylate cyclase</fullName>
    </submittedName>
</protein>
<name>A0A5C9A438_9GAMM</name>
<dbReference type="CDD" id="cd01949">
    <property type="entry name" value="GGDEF"/>
    <property type="match status" value="1"/>
</dbReference>
<dbReference type="InterPro" id="IPR000160">
    <property type="entry name" value="GGDEF_dom"/>
</dbReference>
<dbReference type="Pfam" id="PF03924">
    <property type="entry name" value="CHASE"/>
    <property type="match status" value="1"/>
</dbReference>
<dbReference type="InterPro" id="IPR029787">
    <property type="entry name" value="Nucleotide_cyclase"/>
</dbReference>
<keyword evidence="2 5" id="KW-0812">Transmembrane</keyword>
<feature type="transmembrane region" description="Helical" evidence="5">
    <location>
        <begin position="12"/>
        <end position="35"/>
    </location>
</feature>
<dbReference type="RefSeq" id="WP_148067554.1">
    <property type="nucleotide sequence ID" value="NZ_VRZA01000002.1"/>
</dbReference>
<keyword evidence="4 5" id="KW-0472">Membrane</keyword>
<evidence type="ECO:0000256" key="2">
    <source>
        <dbReference type="ARBA" id="ARBA00022692"/>
    </source>
</evidence>
<dbReference type="Gene3D" id="3.30.70.270">
    <property type="match status" value="1"/>
</dbReference>
<dbReference type="SMART" id="SM01079">
    <property type="entry name" value="CHASE"/>
    <property type="match status" value="1"/>
</dbReference>
<dbReference type="PROSITE" id="PS50887">
    <property type="entry name" value="GGDEF"/>
    <property type="match status" value="1"/>
</dbReference>
<dbReference type="SMART" id="SM00267">
    <property type="entry name" value="GGDEF"/>
    <property type="match status" value="1"/>
</dbReference>
<dbReference type="PANTHER" id="PTHR46663">
    <property type="entry name" value="DIGUANYLATE CYCLASE DGCT-RELATED"/>
    <property type="match status" value="1"/>
</dbReference>
<comment type="caution">
    <text evidence="8">The sequence shown here is derived from an EMBL/GenBank/DDBJ whole genome shotgun (WGS) entry which is preliminary data.</text>
</comment>
<feature type="domain" description="CHASE" evidence="6">
    <location>
        <begin position="111"/>
        <end position="251"/>
    </location>
</feature>
<dbReference type="Proteomes" id="UP000321039">
    <property type="component" value="Unassembled WGS sequence"/>
</dbReference>
<dbReference type="GO" id="GO:0003824">
    <property type="term" value="F:catalytic activity"/>
    <property type="evidence" value="ECO:0007669"/>
    <property type="project" value="UniProtKB-ARBA"/>
</dbReference>
<keyword evidence="3 5" id="KW-1133">Transmembrane helix</keyword>
<dbReference type="InterPro" id="IPR042240">
    <property type="entry name" value="CHASE_sf"/>
</dbReference>
<evidence type="ECO:0000259" key="7">
    <source>
        <dbReference type="PROSITE" id="PS50887"/>
    </source>
</evidence>
<dbReference type="Gene3D" id="3.30.450.350">
    <property type="entry name" value="CHASE domain"/>
    <property type="match status" value="1"/>
</dbReference>
<evidence type="ECO:0000313" key="8">
    <source>
        <dbReference type="EMBL" id="TXS95643.1"/>
    </source>
</evidence>
<dbReference type="PROSITE" id="PS50839">
    <property type="entry name" value="CHASE"/>
    <property type="match status" value="1"/>
</dbReference>
<comment type="subcellular location">
    <subcellularLocation>
        <location evidence="1">Membrane</location>
    </subcellularLocation>
</comment>
<dbReference type="SUPFAM" id="SSF55073">
    <property type="entry name" value="Nucleotide cyclase"/>
    <property type="match status" value="1"/>
</dbReference>
<accession>A0A5C9A438</accession>
<dbReference type="PANTHER" id="PTHR46663:SF2">
    <property type="entry name" value="GGDEF DOMAIN-CONTAINING PROTEIN"/>
    <property type="match status" value="1"/>
</dbReference>
<feature type="transmembrane region" description="Helical" evidence="5">
    <location>
        <begin position="265"/>
        <end position="288"/>
    </location>
</feature>